<comment type="caution">
    <text evidence="4">The sequence shown here is derived from an EMBL/GenBank/DDBJ whole genome shotgun (WGS) entry which is preliminary data.</text>
</comment>
<reference evidence="4 5" key="1">
    <citation type="submission" date="2017-05" db="EMBL/GenBank/DDBJ databases">
        <title>Whole genome sequence of Pseudomonas putida isolate 1312 commercialized as a biostimulant.</title>
        <authorList>
            <person name="Crovadore J."/>
            <person name="Blanc P."/>
            <person name="Chablais R."/>
            <person name="Cochard B."/>
            <person name="Grizard D."/>
            <person name="Lefort F."/>
        </authorList>
    </citation>
    <scope>NUCLEOTIDE SEQUENCE [LARGE SCALE GENOMIC DNA]</scope>
    <source>
        <strain evidence="4 5">1312</strain>
    </source>
</reference>
<dbReference type="PROSITE" id="PS51186">
    <property type="entry name" value="GNAT"/>
    <property type="match status" value="1"/>
</dbReference>
<dbReference type="InterPro" id="IPR050832">
    <property type="entry name" value="Bact_Acetyltransf"/>
</dbReference>
<dbReference type="PANTHER" id="PTHR43877:SF2">
    <property type="entry name" value="AMINOALKYLPHOSPHONATE N-ACETYLTRANSFERASE-RELATED"/>
    <property type="match status" value="1"/>
</dbReference>
<protein>
    <submittedName>
        <fullName evidence="4">GNAT family N-acetyltransferase</fullName>
    </submittedName>
</protein>
<dbReference type="EMBL" id="NFSB01000083">
    <property type="protein sequence ID" value="OUM28849.1"/>
    <property type="molecule type" value="Genomic_DNA"/>
</dbReference>
<feature type="domain" description="N-acetyltransferase" evidence="3">
    <location>
        <begin position="3"/>
        <end position="147"/>
    </location>
</feature>
<keyword evidence="2" id="KW-0012">Acyltransferase</keyword>
<proteinExistence type="predicted"/>
<dbReference type="InterPro" id="IPR000182">
    <property type="entry name" value="GNAT_dom"/>
</dbReference>
<dbReference type="Pfam" id="PF00583">
    <property type="entry name" value="Acetyltransf_1"/>
    <property type="match status" value="1"/>
</dbReference>
<dbReference type="PANTHER" id="PTHR43877">
    <property type="entry name" value="AMINOALKYLPHOSPHONATE N-ACETYLTRANSFERASE-RELATED-RELATED"/>
    <property type="match status" value="1"/>
</dbReference>
<organism evidence="4 5">
    <name type="scientific">Pseudomonas putida</name>
    <name type="common">Arthrobacter siderocapsulatus</name>
    <dbReference type="NCBI Taxonomy" id="303"/>
    <lineage>
        <taxon>Bacteria</taxon>
        <taxon>Pseudomonadati</taxon>
        <taxon>Pseudomonadota</taxon>
        <taxon>Gammaproteobacteria</taxon>
        <taxon>Pseudomonadales</taxon>
        <taxon>Pseudomonadaceae</taxon>
        <taxon>Pseudomonas</taxon>
    </lineage>
</organism>
<dbReference type="SUPFAM" id="SSF55729">
    <property type="entry name" value="Acyl-CoA N-acyltransferases (Nat)"/>
    <property type="match status" value="1"/>
</dbReference>
<evidence type="ECO:0000259" key="3">
    <source>
        <dbReference type="PROSITE" id="PS51186"/>
    </source>
</evidence>
<sequence>MTLRLRQACVTDLPAIYRGEESYIRTWEPVHEASWRRDLERHLTRWVDNFDHLTVAVIDDAFAGYSLWIPEGVYAELCTLHVTPSCRRSGVGAKLLDAYMFDAAFQGFTQLRLSVRPDNPASVMYQKAGFSCTGIGANGYLTFKRRI</sequence>
<gene>
    <name evidence="4" type="ORF">B8W72_19600</name>
</gene>
<dbReference type="AlphaFoldDB" id="A0A1Y3KSK8"/>
<evidence type="ECO:0000256" key="1">
    <source>
        <dbReference type="ARBA" id="ARBA00022679"/>
    </source>
</evidence>
<dbReference type="GO" id="GO:0016747">
    <property type="term" value="F:acyltransferase activity, transferring groups other than amino-acyl groups"/>
    <property type="evidence" value="ECO:0007669"/>
    <property type="project" value="InterPro"/>
</dbReference>
<dbReference type="Gene3D" id="3.40.630.30">
    <property type="match status" value="1"/>
</dbReference>
<keyword evidence="1 4" id="KW-0808">Transferase</keyword>
<evidence type="ECO:0000313" key="5">
    <source>
        <dbReference type="Proteomes" id="UP000196082"/>
    </source>
</evidence>
<evidence type="ECO:0000256" key="2">
    <source>
        <dbReference type="ARBA" id="ARBA00023315"/>
    </source>
</evidence>
<evidence type="ECO:0000313" key="4">
    <source>
        <dbReference type="EMBL" id="OUM28849.1"/>
    </source>
</evidence>
<accession>A0A1Y3KSK8</accession>
<name>A0A1Y3KSK8_PSEPU</name>
<dbReference type="InterPro" id="IPR016181">
    <property type="entry name" value="Acyl_CoA_acyltransferase"/>
</dbReference>
<dbReference type="CDD" id="cd04301">
    <property type="entry name" value="NAT_SF"/>
    <property type="match status" value="1"/>
</dbReference>
<dbReference type="Proteomes" id="UP000196082">
    <property type="component" value="Unassembled WGS sequence"/>
</dbReference>